<evidence type="ECO:0000313" key="1">
    <source>
        <dbReference type="EMBL" id="WRO21191.1"/>
    </source>
</evidence>
<protein>
    <submittedName>
        <fullName evidence="1">Cyclic lactone autoinducer peptide</fullName>
    </submittedName>
</protein>
<dbReference type="KEGG" id="dbc:MFMK1_000987"/>
<dbReference type="AlphaFoldDB" id="A0AAU0UJE0"/>
<dbReference type="Proteomes" id="UP001329915">
    <property type="component" value="Chromosome"/>
</dbReference>
<dbReference type="NCBIfam" id="TIGR04223">
    <property type="entry name" value="quorum_AgrD"/>
    <property type="match status" value="1"/>
</dbReference>
<evidence type="ECO:0000313" key="2">
    <source>
        <dbReference type="Proteomes" id="UP001329915"/>
    </source>
</evidence>
<proteinExistence type="predicted"/>
<accession>A0AAU0UJE0</accession>
<reference evidence="1 2" key="1">
    <citation type="submission" date="2023-04" db="EMBL/GenBank/DDBJ databases">
        <authorList>
            <person name="Hsu D."/>
        </authorList>
    </citation>
    <scope>NUCLEOTIDE SEQUENCE [LARGE SCALE GENOMIC DNA]</scope>
    <source>
        <strain evidence="1 2">MK1</strain>
    </source>
</reference>
<organism evidence="1 2">
    <name type="scientific">Metallumcola ferriviriculae</name>
    <dbReference type="NCBI Taxonomy" id="3039180"/>
    <lineage>
        <taxon>Bacteria</taxon>
        <taxon>Bacillati</taxon>
        <taxon>Bacillota</taxon>
        <taxon>Clostridia</taxon>
        <taxon>Neomoorellales</taxon>
        <taxon>Desulfitibacteraceae</taxon>
        <taxon>Metallumcola</taxon>
    </lineage>
</organism>
<keyword evidence="2" id="KW-1185">Reference proteome</keyword>
<gene>
    <name evidence="1" type="ORF">MFMK1_000987</name>
</gene>
<dbReference type="InterPro" id="IPR009229">
    <property type="entry name" value="AgrD"/>
</dbReference>
<dbReference type="RefSeq" id="WP_366924047.1">
    <property type="nucleotide sequence ID" value="NZ_CP121694.1"/>
</dbReference>
<name>A0AAU0UJE0_9FIRM</name>
<sequence length="43" mass="4813">MLKKIKVWSLSSLASVALFTALMGVSTQSWWSLYEPDVPEALK</sequence>
<dbReference type="EMBL" id="CP121694">
    <property type="protein sequence ID" value="WRO21191.1"/>
    <property type="molecule type" value="Genomic_DNA"/>
</dbReference>